<dbReference type="EMBL" id="JBIBEG010000019">
    <property type="protein sequence ID" value="MFF5900847.1"/>
    <property type="molecule type" value="Genomic_DNA"/>
</dbReference>
<name>A0ABW6XGH1_9ACTN</name>
<evidence type="ECO:0000313" key="3">
    <source>
        <dbReference type="Proteomes" id="UP001602322"/>
    </source>
</evidence>
<dbReference type="InterPro" id="IPR014729">
    <property type="entry name" value="Rossmann-like_a/b/a_fold"/>
</dbReference>
<accession>A0ABW6XGH1</accession>
<organism evidence="2 3">
    <name type="scientific">Streptomyces argenteolus</name>
    <dbReference type="NCBI Taxonomy" id="67274"/>
    <lineage>
        <taxon>Bacteria</taxon>
        <taxon>Bacillati</taxon>
        <taxon>Actinomycetota</taxon>
        <taxon>Actinomycetes</taxon>
        <taxon>Kitasatosporales</taxon>
        <taxon>Streptomycetaceae</taxon>
        <taxon>Streptomyces</taxon>
    </lineage>
</organism>
<keyword evidence="3" id="KW-1185">Reference proteome</keyword>
<sequence>MFSSMQNFPCEDLVLDYEDSLRSGAALNFAAEPAGRLGATLHVVHVIDLNDRKSGAAHQPGR</sequence>
<dbReference type="Proteomes" id="UP001602322">
    <property type="component" value="Unassembled WGS sequence"/>
</dbReference>
<evidence type="ECO:0000313" key="2">
    <source>
        <dbReference type="EMBL" id="MFF5900847.1"/>
    </source>
</evidence>
<feature type="domain" description="UspA" evidence="1">
    <location>
        <begin position="19"/>
        <end position="54"/>
    </location>
</feature>
<reference evidence="2 3" key="1">
    <citation type="submission" date="2024-10" db="EMBL/GenBank/DDBJ databases">
        <title>The Natural Products Discovery Center: Release of the First 8490 Sequenced Strains for Exploring Actinobacteria Biosynthetic Diversity.</title>
        <authorList>
            <person name="Kalkreuter E."/>
            <person name="Kautsar S.A."/>
            <person name="Yang D."/>
            <person name="Bader C.D."/>
            <person name="Teijaro C.N."/>
            <person name="Fluegel L."/>
            <person name="Davis C.M."/>
            <person name="Simpson J.R."/>
            <person name="Lauterbach L."/>
            <person name="Steele A.D."/>
            <person name="Gui C."/>
            <person name="Meng S."/>
            <person name="Li G."/>
            <person name="Viehrig K."/>
            <person name="Ye F."/>
            <person name="Su P."/>
            <person name="Kiefer A.F."/>
            <person name="Nichols A."/>
            <person name="Cepeda A.J."/>
            <person name="Yan W."/>
            <person name="Fan B."/>
            <person name="Jiang Y."/>
            <person name="Adhikari A."/>
            <person name="Zheng C.-J."/>
            <person name="Schuster L."/>
            <person name="Cowan T.M."/>
            <person name="Smanski M.J."/>
            <person name="Chevrette M.G."/>
            <person name="De Carvalho L.P.S."/>
            <person name="Shen B."/>
        </authorList>
    </citation>
    <scope>NUCLEOTIDE SEQUENCE [LARGE SCALE GENOMIC DNA]</scope>
    <source>
        <strain evidence="2 3">NPDC012540</strain>
    </source>
</reference>
<dbReference type="Gene3D" id="3.40.50.620">
    <property type="entry name" value="HUPs"/>
    <property type="match status" value="1"/>
</dbReference>
<proteinExistence type="predicted"/>
<dbReference type="RefSeq" id="WP_387909098.1">
    <property type="nucleotide sequence ID" value="NZ_JBIBEG010000019.1"/>
</dbReference>
<dbReference type="Pfam" id="PF00582">
    <property type="entry name" value="Usp"/>
    <property type="match status" value="1"/>
</dbReference>
<protein>
    <submittedName>
        <fullName evidence="2">Universal stress protein</fullName>
    </submittedName>
</protein>
<evidence type="ECO:0000259" key="1">
    <source>
        <dbReference type="Pfam" id="PF00582"/>
    </source>
</evidence>
<dbReference type="InterPro" id="IPR006016">
    <property type="entry name" value="UspA"/>
</dbReference>
<comment type="caution">
    <text evidence="2">The sequence shown here is derived from an EMBL/GenBank/DDBJ whole genome shotgun (WGS) entry which is preliminary data.</text>
</comment>
<gene>
    <name evidence="2" type="ORF">ACFY8O_33665</name>
</gene>